<evidence type="ECO:0000256" key="2">
    <source>
        <dbReference type="ARBA" id="ARBA00022670"/>
    </source>
</evidence>
<comment type="cofactor">
    <cofactor evidence="1">
        <name>Zn(2+)</name>
        <dbReference type="ChEBI" id="CHEBI:29105"/>
    </cofactor>
</comment>
<dbReference type="GO" id="GO:0046872">
    <property type="term" value="F:metal ion binding"/>
    <property type="evidence" value="ECO:0007669"/>
    <property type="project" value="UniProtKB-KW"/>
</dbReference>
<gene>
    <name evidence="8" type="ORF">METZ01_LOCUS151748</name>
</gene>
<dbReference type="GO" id="GO:0016020">
    <property type="term" value="C:membrane"/>
    <property type="evidence" value="ECO:0007669"/>
    <property type="project" value="TreeGrafter"/>
</dbReference>
<evidence type="ECO:0000259" key="7">
    <source>
        <dbReference type="Pfam" id="PF01435"/>
    </source>
</evidence>
<dbReference type="Gene3D" id="3.30.2010.10">
    <property type="entry name" value="Metalloproteases ('zincins'), catalytic domain"/>
    <property type="match status" value="1"/>
</dbReference>
<keyword evidence="5" id="KW-0862">Zinc</keyword>
<reference evidence="8" key="1">
    <citation type="submission" date="2018-05" db="EMBL/GenBank/DDBJ databases">
        <authorList>
            <person name="Lanie J.A."/>
            <person name="Ng W.-L."/>
            <person name="Kazmierczak K.M."/>
            <person name="Andrzejewski T.M."/>
            <person name="Davidsen T.M."/>
            <person name="Wayne K.J."/>
            <person name="Tettelin H."/>
            <person name="Glass J.I."/>
            <person name="Rusch D."/>
            <person name="Podicherti R."/>
            <person name="Tsui H.-C.T."/>
            <person name="Winkler M.E."/>
        </authorList>
    </citation>
    <scope>NUCLEOTIDE SEQUENCE</scope>
</reference>
<evidence type="ECO:0000313" key="8">
    <source>
        <dbReference type="EMBL" id="SVA98894.1"/>
    </source>
</evidence>
<name>A0A382ABY8_9ZZZZ</name>
<proteinExistence type="predicted"/>
<dbReference type="PANTHER" id="PTHR22726:SF1">
    <property type="entry name" value="METALLOENDOPEPTIDASE OMA1, MITOCHONDRIAL"/>
    <property type="match status" value="1"/>
</dbReference>
<dbReference type="InterPro" id="IPR011990">
    <property type="entry name" value="TPR-like_helical_dom_sf"/>
</dbReference>
<feature type="domain" description="Peptidase M48" evidence="7">
    <location>
        <begin position="50"/>
        <end position="238"/>
    </location>
</feature>
<keyword evidence="3" id="KW-0479">Metal-binding</keyword>
<dbReference type="Pfam" id="PF13371">
    <property type="entry name" value="TPR_9"/>
    <property type="match status" value="1"/>
</dbReference>
<dbReference type="InterPro" id="IPR001915">
    <property type="entry name" value="Peptidase_M48"/>
</dbReference>
<evidence type="ECO:0000256" key="1">
    <source>
        <dbReference type="ARBA" id="ARBA00001947"/>
    </source>
</evidence>
<dbReference type="GO" id="GO:0051603">
    <property type="term" value="P:proteolysis involved in protein catabolic process"/>
    <property type="evidence" value="ECO:0007669"/>
    <property type="project" value="TreeGrafter"/>
</dbReference>
<organism evidence="8">
    <name type="scientific">marine metagenome</name>
    <dbReference type="NCBI Taxonomy" id="408172"/>
    <lineage>
        <taxon>unclassified sequences</taxon>
        <taxon>metagenomes</taxon>
        <taxon>ecological metagenomes</taxon>
    </lineage>
</organism>
<sequence>MALGCQTINESSYIKPGDKPEVKTTEAGLWMQVDQFEQKVGTAGQLVTDKKLNSYMQNLVCKVAGDYCSDIRVYILKIPHFNASMFPNGMMQVWTGTLLRTQNEAQLVAILGHEITHYIKQHSLKRFVDVKNKTNFLSIFNVALAGAGIRYGIDTRGISGLAGLGIAGSISAYSRDHEREADAGGLDLMIKLDYAAEGAPEIWERVIEEQEASDKGSGSIFLATHPAPEERIKNLRERAKKNMPTTVPKFGEKEFLENILPHRGEWFLHELEHKKFAELEVVLENLAFSNLHKGELHFFRGEMIRKKADEDYLPKAISQYQKSIELDPSDPRPRRAIGLLLIKTGQKQLAANNLEKYLELKPKAEDILMIKNYLKQLH</sequence>
<protein>
    <recommendedName>
        <fullName evidence="7">Peptidase M48 domain-containing protein</fullName>
    </recommendedName>
</protein>
<dbReference type="Gene3D" id="1.25.40.10">
    <property type="entry name" value="Tetratricopeptide repeat domain"/>
    <property type="match status" value="1"/>
</dbReference>
<dbReference type="SUPFAM" id="SSF48452">
    <property type="entry name" value="TPR-like"/>
    <property type="match status" value="1"/>
</dbReference>
<evidence type="ECO:0000256" key="3">
    <source>
        <dbReference type="ARBA" id="ARBA00022723"/>
    </source>
</evidence>
<keyword evidence="6" id="KW-0482">Metalloprotease</keyword>
<keyword evidence="2" id="KW-0645">Protease</keyword>
<evidence type="ECO:0000256" key="6">
    <source>
        <dbReference type="ARBA" id="ARBA00023049"/>
    </source>
</evidence>
<dbReference type="InterPro" id="IPR051156">
    <property type="entry name" value="Mito/Outer_Membr_Metalloprot"/>
</dbReference>
<dbReference type="EMBL" id="UINC01024708">
    <property type="protein sequence ID" value="SVA98894.1"/>
    <property type="molecule type" value="Genomic_DNA"/>
</dbReference>
<dbReference type="AlphaFoldDB" id="A0A382ABY8"/>
<keyword evidence="4" id="KW-0378">Hydrolase</keyword>
<dbReference type="PANTHER" id="PTHR22726">
    <property type="entry name" value="METALLOENDOPEPTIDASE OMA1"/>
    <property type="match status" value="1"/>
</dbReference>
<dbReference type="Pfam" id="PF01435">
    <property type="entry name" value="Peptidase_M48"/>
    <property type="match status" value="1"/>
</dbReference>
<dbReference type="GO" id="GO:0004222">
    <property type="term" value="F:metalloendopeptidase activity"/>
    <property type="evidence" value="ECO:0007669"/>
    <property type="project" value="InterPro"/>
</dbReference>
<dbReference type="CDD" id="cd07324">
    <property type="entry name" value="M48C_Oma1-like"/>
    <property type="match status" value="1"/>
</dbReference>
<evidence type="ECO:0000256" key="5">
    <source>
        <dbReference type="ARBA" id="ARBA00022833"/>
    </source>
</evidence>
<evidence type="ECO:0000256" key="4">
    <source>
        <dbReference type="ARBA" id="ARBA00022801"/>
    </source>
</evidence>
<accession>A0A382ABY8</accession>